<accession>A0AAU9U5K3</accession>
<dbReference type="Proteomes" id="UP001153954">
    <property type="component" value="Unassembled WGS sequence"/>
</dbReference>
<dbReference type="EMBL" id="CAKOGL010000012">
    <property type="protein sequence ID" value="CAH2093216.1"/>
    <property type="molecule type" value="Genomic_DNA"/>
</dbReference>
<proteinExistence type="predicted"/>
<keyword evidence="3" id="KW-1185">Reference proteome</keyword>
<evidence type="ECO:0000313" key="2">
    <source>
        <dbReference type="EMBL" id="CAH2093216.1"/>
    </source>
</evidence>
<sequence>MSAAVRPSPAALAAPPRPPGVSAPSPLVKPFKYTRSRPVSRQNEARSLSKSCERGPRCGRGSVGRGWPRIPNKKVARRTSESVVDVLRRGRRGRRFRRAGAVKAADGWLGYWRV</sequence>
<organism evidence="2 3">
    <name type="scientific">Euphydryas editha</name>
    <name type="common">Edith's checkerspot</name>
    <dbReference type="NCBI Taxonomy" id="104508"/>
    <lineage>
        <taxon>Eukaryota</taxon>
        <taxon>Metazoa</taxon>
        <taxon>Ecdysozoa</taxon>
        <taxon>Arthropoda</taxon>
        <taxon>Hexapoda</taxon>
        <taxon>Insecta</taxon>
        <taxon>Pterygota</taxon>
        <taxon>Neoptera</taxon>
        <taxon>Endopterygota</taxon>
        <taxon>Lepidoptera</taxon>
        <taxon>Glossata</taxon>
        <taxon>Ditrysia</taxon>
        <taxon>Papilionoidea</taxon>
        <taxon>Nymphalidae</taxon>
        <taxon>Nymphalinae</taxon>
        <taxon>Euphydryas</taxon>
    </lineage>
</organism>
<feature type="compositionally biased region" description="Low complexity" evidence="1">
    <location>
        <begin position="1"/>
        <end position="14"/>
    </location>
</feature>
<comment type="caution">
    <text evidence="2">The sequence shown here is derived from an EMBL/GenBank/DDBJ whole genome shotgun (WGS) entry which is preliminary data.</text>
</comment>
<reference evidence="2" key="1">
    <citation type="submission" date="2022-03" db="EMBL/GenBank/DDBJ databases">
        <authorList>
            <person name="Tunstrom K."/>
        </authorList>
    </citation>
    <scope>NUCLEOTIDE SEQUENCE</scope>
</reference>
<dbReference type="AlphaFoldDB" id="A0AAU9U5K3"/>
<protein>
    <submittedName>
        <fullName evidence="2">Uncharacterized protein</fullName>
    </submittedName>
</protein>
<evidence type="ECO:0000256" key="1">
    <source>
        <dbReference type="SAM" id="MobiDB-lite"/>
    </source>
</evidence>
<gene>
    <name evidence="2" type="ORF">EEDITHA_LOCUS8906</name>
</gene>
<evidence type="ECO:0000313" key="3">
    <source>
        <dbReference type="Proteomes" id="UP001153954"/>
    </source>
</evidence>
<feature type="region of interest" description="Disordered" evidence="1">
    <location>
        <begin position="1"/>
        <end position="80"/>
    </location>
</feature>
<feature type="compositionally biased region" description="Polar residues" evidence="1">
    <location>
        <begin position="37"/>
        <end position="50"/>
    </location>
</feature>
<name>A0AAU9U5K3_EUPED</name>